<dbReference type="EMBL" id="MOAM01000013">
    <property type="protein sequence ID" value="ROL75941.1"/>
    <property type="molecule type" value="Genomic_DNA"/>
</dbReference>
<evidence type="ECO:0000313" key="4">
    <source>
        <dbReference type="EMBL" id="ROL75941.1"/>
    </source>
</evidence>
<dbReference type="STRING" id="1292031.GCA_000425805_00962"/>
<evidence type="ECO:0000256" key="2">
    <source>
        <dbReference type="PIRNR" id="PIRNR006429"/>
    </source>
</evidence>
<dbReference type="PANTHER" id="PTHR43819">
    <property type="entry name" value="ARCHAEAL-TYPE GLUTAMATE SYNTHASE [NADPH]"/>
    <property type="match status" value="1"/>
</dbReference>
<dbReference type="Gene3D" id="3.20.20.70">
    <property type="entry name" value="Aldolase class I"/>
    <property type="match status" value="1"/>
</dbReference>
<comment type="caution">
    <text evidence="4">The sequence shown here is derived from an EMBL/GenBank/DDBJ whole genome shotgun (WGS) entry which is preliminary data.</text>
</comment>
<accession>A0A423DUV3</accession>
<dbReference type="FunFam" id="3.20.20.70:FF:000156">
    <property type="entry name" value="Glutamate synthase domain protein"/>
    <property type="match status" value="1"/>
</dbReference>
<dbReference type="Pfam" id="PF01645">
    <property type="entry name" value="Glu_synthase"/>
    <property type="match status" value="1"/>
</dbReference>
<dbReference type="SUPFAM" id="SSF51395">
    <property type="entry name" value="FMN-linked oxidoreductases"/>
    <property type="match status" value="1"/>
</dbReference>
<proteinExistence type="inferred from homology"/>
<keyword evidence="5" id="KW-1185">Reference proteome</keyword>
<gene>
    <name evidence="4" type="ORF">BHU25_06975</name>
</gene>
<dbReference type="InterPro" id="IPR024188">
    <property type="entry name" value="GltB"/>
</dbReference>
<dbReference type="PIRSF" id="PIRSF500060">
    <property type="entry name" value="UCP500060"/>
    <property type="match status" value="1"/>
</dbReference>
<feature type="domain" description="Glutamate synthase" evidence="3">
    <location>
        <begin position="158"/>
        <end position="475"/>
    </location>
</feature>
<dbReference type="PIRSF" id="PIRSF006429">
    <property type="entry name" value="GOGAT_lg_2"/>
    <property type="match status" value="1"/>
</dbReference>
<comment type="similarity">
    <text evidence="1 2">Belongs to the glutamate synthase family.</text>
</comment>
<dbReference type="InterPro" id="IPR013785">
    <property type="entry name" value="Aldolase_TIM"/>
</dbReference>
<sequence length="554" mass="60388">MKASLPSRYACLVGCLVFSFASLPFVSAHPWLWPFTLISALLSLVGLNDLRQSHHAVRRNYPILGNIRYLIETIRPEIRQYLLEGDDDKLPFSRAQRSLVYARAKNESAEKAFGTLNDVYRPGFEFISHSMLPVETPDPASFRINIGGPQCRQPYSASIFNISAMSFGALSANAIAALNKGAKLGRFAHDTGEGSISPHHREHGGDLIWEIGSGYFGCRTPEGRFDPQRFAEQAGDPQVKMIEVKLSQGAKPGHGGILPGHKVSAEIAATRGVLMGQDCISPAAHSAFRSPVQLLQFIGQLRELSGGKPVGFKFCLGHPWEFMGIAKAMLATGIVPDFIVVDGKEGGTGAAPREFSDNIGVPMREGLMFVHNTLVGLNLRDKIRIGAGGKIVSAFDIASVLAIGADWVNSARGFMFAIGCIQSQSCHTNKCPTGVATQDPLRQRALVVPEKADRVYSFHRNTLHALAEMLAAAGLDHPAELKPKHLVRRISASEIRLFSQLHVFLKPGELLSGSIDSEFYARMWRMARSDSFEPESGEVQAIKPAVRLKQTTPA</sequence>
<evidence type="ECO:0000256" key="1">
    <source>
        <dbReference type="ARBA" id="ARBA00009716"/>
    </source>
</evidence>
<dbReference type="Proteomes" id="UP000285286">
    <property type="component" value="Unassembled WGS sequence"/>
</dbReference>
<dbReference type="GO" id="GO:0015930">
    <property type="term" value="F:glutamate synthase activity"/>
    <property type="evidence" value="ECO:0007669"/>
    <property type="project" value="InterPro"/>
</dbReference>
<evidence type="ECO:0000313" key="5">
    <source>
        <dbReference type="Proteomes" id="UP000285286"/>
    </source>
</evidence>
<dbReference type="PANTHER" id="PTHR43819:SF1">
    <property type="entry name" value="ARCHAEAL-TYPE GLUTAMATE SYNTHASE [NADPH]"/>
    <property type="match status" value="1"/>
</dbReference>
<dbReference type="InterPro" id="IPR027283">
    <property type="entry name" value="YerD"/>
</dbReference>
<dbReference type="GO" id="GO:0006537">
    <property type="term" value="P:glutamate biosynthetic process"/>
    <property type="evidence" value="ECO:0007669"/>
    <property type="project" value="InterPro"/>
</dbReference>
<dbReference type="AlphaFoldDB" id="A0A423DUV3"/>
<name>A0A423DUV3_9PSED</name>
<dbReference type="InterPro" id="IPR002932">
    <property type="entry name" value="Glu_synthdom"/>
</dbReference>
<protein>
    <submittedName>
        <fullName evidence="4">FMN-binding glutamate synthase family protein</fullName>
    </submittedName>
</protein>
<evidence type="ECO:0000259" key="3">
    <source>
        <dbReference type="Pfam" id="PF01645"/>
    </source>
</evidence>
<reference evidence="4 5" key="1">
    <citation type="submission" date="2016-10" db="EMBL/GenBank/DDBJ databases">
        <title>Comparative genome analysis of multiple Pseudomonas spp. focuses on biocontrol and plant growth promoting traits.</title>
        <authorList>
            <person name="Tao X.-Y."/>
            <person name="Taylor C.G."/>
        </authorList>
    </citation>
    <scope>NUCLEOTIDE SEQUENCE [LARGE SCALE GENOMIC DNA]</scope>
    <source>
        <strain evidence="4 5">15D11</strain>
    </source>
</reference>
<organism evidence="4 5">
    <name type="scientific">Pseudomonas vranovensis</name>
    <dbReference type="NCBI Taxonomy" id="321661"/>
    <lineage>
        <taxon>Bacteria</taxon>
        <taxon>Pseudomonadati</taxon>
        <taxon>Pseudomonadota</taxon>
        <taxon>Gammaproteobacteria</taxon>
        <taxon>Pseudomonadales</taxon>
        <taxon>Pseudomonadaceae</taxon>
        <taxon>Pseudomonas</taxon>
    </lineage>
</organism>
<dbReference type="CDD" id="cd02808">
    <property type="entry name" value="GltS_FMN"/>
    <property type="match status" value="1"/>
</dbReference>
<dbReference type="RefSeq" id="WP_123565249.1">
    <property type="nucleotide sequence ID" value="NZ_MOAM01000013.1"/>
</dbReference>